<dbReference type="PANTHER" id="PTHR15741">
    <property type="entry name" value="BASIC HELIX-LOOP-HELIX ZIP TRANSCRIPTION FACTOR"/>
    <property type="match status" value="1"/>
</dbReference>
<protein>
    <submittedName>
        <fullName evidence="7">Mlx-interacting protein isoform x1</fullName>
    </submittedName>
</protein>
<keyword evidence="4" id="KW-0804">Transcription</keyword>
<feature type="chain" id="PRO_5007825088" evidence="6">
    <location>
        <begin position="18"/>
        <end position="87"/>
    </location>
</feature>
<evidence type="ECO:0000256" key="3">
    <source>
        <dbReference type="ARBA" id="ARBA00023125"/>
    </source>
</evidence>
<dbReference type="GO" id="GO:0000978">
    <property type="term" value="F:RNA polymerase II cis-regulatory region sequence-specific DNA binding"/>
    <property type="evidence" value="ECO:0007669"/>
    <property type="project" value="TreeGrafter"/>
</dbReference>
<dbReference type="InterPro" id="IPR052207">
    <property type="entry name" value="Max-like/E-box_TFs"/>
</dbReference>
<keyword evidence="5" id="KW-0539">Nucleus</keyword>
<accession>A0A161MLQ0</accession>
<reference evidence="7" key="2">
    <citation type="journal article" date="2017" name="J. Med. Entomol.">
        <title>Transcriptome Analysis of the Triatoma infestans (Hemiptera: Reduviidae) Integument.</title>
        <authorList>
            <person name="Calderon-Fernandez G.M."/>
            <person name="Moriconi D.E."/>
            <person name="Dulbecco A.B."/>
            <person name="Juarez M.P."/>
        </authorList>
    </citation>
    <scope>NUCLEOTIDE SEQUENCE</scope>
    <source>
        <strain evidence="7">Int1</strain>
        <tissue evidence="7">Integument</tissue>
    </source>
</reference>
<keyword evidence="2" id="KW-0805">Transcription regulation</keyword>
<evidence type="ECO:0000256" key="1">
    <source>
        <dbReference type="ARBA" id="ARBA00004123"/>
    </source>
</evidence>
<evidence type="ECO:0000313" key="7">
    <source>
        <dbReference type="EMBL" id="JAS00968.1"/>
    </source>
</evidence>
<dbReference type="PANTHER" id="PTHR15741:SF37">
    <property type="entry name" value="LD38259P"/>
    <property type="match status" value="1"/>
</dbReference>
<keyword evidence="3" id="KW-0238">DNA-binding</keyword>
<feature type="signal peptide" evidence="6">
    <location>
        <begin position="1"/>
        <end position="17"/>
    </location>
</feature>
<keyword evidence="6" id="KW-0732">Signal</keyword>
<evidence type="ECO:0000256" key="5">
    <source>
        <dbReference type="ARBA" id="ARBA00023242"/>
    </source>
</evidence>
<name>A0A161MLQ0_TRIIF</name>
<proteinExistence type="predicted"/>
<dbReference type="AlphaFoldDB" id="A0A161MLQ0"/>
<evidence type="ECO:0000256" key="4">
    <source>
        <dbReference type="ARBA" id="ARBA00023163"/>
    </source>
</evidence>
<dbReference type="EMBL" id="GEMB01002212">
    <property type="protein sequence ID" value="JAS00968.1"/>
    <property type="molecule type" value="Transcribed_RNA"/>
</dbReference>
<dbReference type="GO" id="GO:0005634">
    <property type="term" value="C:nucleus"/>
    <property type="evidence" value="ECO:0007669"/>
    <property type="project" value="UniProtKB-SubCell"/>
</dbReference>
<organism evidence="7">
    <name type="scientific">Triatoma infestans</name>
    <name type="common">Assassin bug</name>
    <dbReference type="NCBI Taxonomy" id="30076"/>
    <lineage>
        <taxon>Eukaryota</taxon>
        <taxon>Metazoa</taxon>
        <taxon>Ecdysozoa</taxon>
        <taxon>Arthropoda</taxon>
        <taxon>Hexapoda</taxon>
        <taxon>Insecta</taxon>
        <taxon>Pterygota</taxon>
        <taxon>Neoptera</taxon>
        <taxon>Paraneoptera</taxon>
        <taxon>Hemiptera</taxon>
        <taxon>Heteroptera</taxon>
        <taxon>Panheteroptera</taxon>
        <taxon>Cimicomorpha</taxon>
        <taxon>Reduviidae</taxon>
        <taxon>Triatominae</taxon>
        <taxon>Triatoma</taxon>
    </lineage>
</organism>
<evidence type="ECO:0000256" key="6">
    <source>
        <dbReference type="SAM" id="SignalP"/>
    </source>
</evidence>
<comment type="subcellular location">
    <subcellularLocation>
        <location evidence="1">Nucleus</location>
    </subcellularLocation>
</comment>
<reference evidence="7" key="1">
    <citation type="submission" date="2016-04" db="EMBL/GenBank/DDBJ databases">
        <authorList>
            <person name="Calderon-Fernandez G.M.Sr."/>
        </authorList>
    </citation>
    <scope>NUCLEOTIDE SEQUENCE</scope>
    <source>
        <strain evidence="7">Int1</strain>
        <tissue evidence="7">Integument</tissue>
    </source>
</reference>
<dbReference type="GO" id="GO:0000981">
    <property type="term" value="F:DNA-binding transcription factor activity, RNA polymerase II-specific"/>
    <property type="evidence" value="ECO:0007669"/>
    <property type="project" value="TreeGrafter"/>
</dbReference>
<evidence type="ECO:0000256" key="2">
    <source>
        <dbReference type="ARBA" id="ARBA00023015"/>
    </source>
</evidence>
<sequence length="87" mass="9885">MEVLVFLSLICEPLLESFNNYVSTNSLDELYHTTLQWVEQHCTLVILRQIVLNSLRQLCTSTEVLTDPARLPNEARAAVDKSGKKHS</sequence>